<comment type="similarity">
    <text evidence="6">Belongs to the CNOT1 family.</text>
</comment>
<evidence type="ECO:0008006" key="15">
    <source>
        <dbReference type="Google" id="ProtNLM"/>
    </source>
</evidence>
<dbReference type="InterPro" id="IPR032193">
    <property type="entry name" value="CNOT1_TTP_bind"/>
</dbReference>
<dbReference type="GO" id="GO:0005634">
    <property type="term" value="C:nucleus"/>
    <property type="evidence" value="ECO:0007669"/>
    <property type="project" value="UniProtKB-SubCell"/>
</dbReference>
<dbReference type="InterPro" id="IPR024557">
    <property type="entry name" value="CNOT1_dom_4"/>
</dbReference>
<dbReference type="OrthoDB" id="1933107at2759"/>
<dbReference type="InterPro" id="IPR032194">
    <property type="entry name" value="CNOT1_HEAT"/>
</dbReference>
<evidence type="ECO:0000256" key="3">
    <source>
        <dbReference type="ARBA" id="ARBA00023015"/>
    </source>
</evidence>
<dbReference type="Pfam" id="PF04054">
    <property type="entry name" value="Not1"/>
    <property type="match status" value="1"/>
</dbReference>
<dbReference type="InterPro" id="IPR032191">
    <property type="entry name" value="CNOT1_CAF1_bind"/>
</dbReference>
<evidence type="ECO:0000313" key="14">
    <source>
        <dbReference type="Proteomes" id="UP000605970"/>
    </source>
</evidence>
<keyword evidence="4" id="KW-0804">Transcription</keyword>
<dbReference type="Gene3D" id="1.25.40.800">
    <property type="match status" value="1"/>
</dbReference>
<dbReference type="GO" id="GO:0017148">
    <property type="term" value="P:negative regulation of translation"/>
    <property type="evidence" value="ECO:0007669"/>
    <property type="project" value="InterPro"/>
</dbReference>
<protein>
    <recommendedName>
        <fullName evidence="15">CCR4-NOT transcription complex subunit 1</fullName>
    </recommendedName>
</protein>
<keyword evidence="5" id="KW-0539">Nucleus</keyword>
<comment type="subcellular location">
    <subcellularLocation>
        <location evidence="1">Nucleus</location>
    </subcellularLocation>
</comment>
<evidence type="ECO:0000256" key="6">
    <source>
        <dbReference type="ARBA" id="ARBA00025717"/>
    </source>
</evidence>
<dbReference type="Pfam" id="PF12842">
    <property type="entry name" value="DUF3819"/>
    <property type="match status" value="1"/>
</dbReference>
<proteinExistence type="inferred from homology"/>
<evidence type="ECO:0000256" key="5">
    <source>
        <dbReference type="ARBA" id="ARBA00023242"/>
    </source>
</evidence>
<dbReference type="GO" id="GO:0000932">
    <property type="term" value="C:P-body"/>
    <property type="evidence" value="ECO:0007669"/>
    <property type="project" value="TreeGrafter"/>
</dbReference>
<dbReference type="InterPro" id="IPR038535">
    <property type="entry name" value="CNOT1_TTP_bind_sf"/>
</dbReference>
<dbReference type="GO" id="GO:0060090">
    <property type="term" value="F:molecular adaptor activity"/>
    <property type="evidence" value="ECO:0007669"/>
    <property type="project" value="TreeGrafter"/>
</dbReference>
<dbReference type="FunFam" id="1.25.40.800:FF:000001">
    <property type="entry name" value="CCR4-NOT transcription complex subunit 1"/>
    <property type="match status" value="1"/>
</dbReference>
<dbReference type="PANTHER" id="PTHR13162:SF8">
    <property type="entry name" value="CCR4-NOT TRANSCRIPTION COMPLEX SUBUNIT 1"/>
    <property type="match status" value="1"/>
</dbReference>
<comment type="caution">
    <text evidence="13">The sequence shown here is derived from an EMBL/GenBank/DDBJ whole genome shotgun (WGS) entry which is preliminary data.</text>
</comment>
<evidence type="ECO:0000259" key="10">
    <source>
        <dbReference type="Pfam" id="PF16415"/>
    </source>
</evidence>
<feature type="compositionally biased region" description="Polar residues" evidence="7">
    <location>
        <begin position="1333"/>
        <end position="1351"/>
    </location>
</feature>
<dbReference type="InterPro" id="IPR007196">
    <property type="entry name" value="CCR4-Not_Not1_C"/>
</dbReference>
<evidence type="ECO:0000256" key="2">
    <source>
        <dbReference type="ARBA" id="ARBA00022491"/>
    </source>
</evidence>
<accession>A0A8S9ZSV1</accession>
<feature type="domain" description="CCR4-NOT transcription complex subunit 1 CAF1-binding" evidence="10">
    <location>
        <begin position="786"/>
        <end position="1001"/>
    </location>
</feature>
<feature type="domain" description="CCR4-NOT transcription complex subunit 1 HEAT repeat" evidence="12">
    <location>
        <begin position="265"/>
        <end position="407"/>
    </location>
</feature>
<sequence>MDLATPGDPPPINDFIQRIQKLGSLFTSNVEICQQNILSLLGDMPLDAFSTAKMITAMITTTSESSIEKTNNWDMFLSGPNVISSNFSSDISFDGTIFVSAIRAMSPSLDWSEVLQSLDNVHFWVKSKTALQLLMIILITGISPNPFPIGLIYRLWGGNKAGQLSLLIQIIQHPDVFYVLDYPHHPVGNLGCLKVFPDESNRAVGMWKCLDLVEIIFRLGDLPALTNQVLNLLRRSPGPMLLCPDLLFLGVLQISMPMTQFRVHVLKYLVSVLLAGHSNAVPILQFAWNFENHRVQMRQILFASMAAYYSQNPEDQTRLTRILEITHELKGLSELLSINQFPFVIDLAILAARRDFLKLDKFIEDKLTEHGERFAQDLCQTMKRRCPVLGTNNPLPADTFQLIFSALQPRVAAWPIIATELTQLIGQLRNKAMPRSGSTSASSTTAPYMGGGAPSFMPIKMSEGRTSAGTPVITGPSGLPIGGPTTPTSNHFTFFQQREQIVRNLRSTPGNEFRSPDFRNLSNLHSGSPSHGNIDFGDDLSTVVFGEEIQEEANSYFQQIYAPNGRMSVAEFISKLKSFKLSANPRDRELLLCVIKNLFDEYRFFREYPDRELRTTAEVYGGIIREEIVEQIQFATAVRRVIESLNDEPGSMLWTFGITALTSCRTILHKYPKFCEMVIALESFSRFPSGLKDYITFGVKGQLPPMHTGDRDIAWSSGQSFIPSGMIPPSPFNMPMMGSNQPLSIQPNIGSMKFSAPRGLTTGNSMLNVTNVDILVSATERDGSQVKQPPQVVFEKVAFTCNNLCASNLMEKTQEINELVKEGGNDFNMWLAQYLVMKRVTVEQNFHPIYNSFLMLINNESLDEFIRKETFRNIDILLKSDKRQAVSNFGDRQLLKHLGHWLGIITIGRDLPVLAKHLDLKYLLIEAFYKGQQELLYIIPFVIFRPKCAWIYSLLKVLVEIHNEPDLKLNLKFEIEFLCKELNIDLRSVEIGNYLKESSRLPKLLPVKPEGPSPGPSSIIPLHQPYPSGVSMFTGGGVNRPCSASEMLSNLNISTTVGGRDSAFSASPAFAQQALQPKGSVQPSIPAFNYADLNIFTQSGLIQNTTIPQHLILFQMHPNLKYLCKNAILHSIKELISGIADRAISVAITATEHVCRKDFCFDPSEQNMRRAAHQMMRAMTAGMAAITCREPLATTMLGMIKQTLCNSIGNILAGSDQAKMIEETAISVTEANITLATNFIVKSSCEKAVIEIEKRLESEFSARRLAIKEGRTFQGGTELNAIMEKLPEMLRIQPGITTETNLKIYDDFSAKICGFKPLVPEERFIEFTRRGQMTTPAVGTGPSRTPTNAFSTPFVPATNISSLPDGRPPTITLPNMMPSHPSHLSSHSTSVMGGDRMQMNIFSDENNFNAVGFKKMNDEQMLQSKVETILREWITICYTPIAQRDPQHALACIVQMMHDNGVLATDEMITKFFKICADICFDVSYRLLKNESTGQSTVVRQRCYYTLDAFTKLTCLMVKYSDGQHHSTKVNLLKKVLNILSSAVHKDHEQRKFEFNGMPFHRILIIMFNELTAPDPVLDPIQWHILEAFGQTLFLLQPRRVPGFAFHWLDIIGHRNFIGRLLADSFDLVRTGAMYTQLILCHLKFLALFLRNVQLPKPISFIYKGTLRVLLVILHDFPEILCEYHYVLCDTVPPNCVQLRNLILSAYPRDMRLPDPFAENFSKIENFPEMSTNPKTHREINNIISQDLRKRLDDYFETRTSISLLSDLPTFLESTLQQQTTSPSQKYNISVVNAVVMYVGVKAIDSITEKKQRISMETIAHTAFMDIFQNLAVSLCTEGKYLLFNAMANQLRYPNSHTHYFSCTLLYLFLEANSERIQEQITRILFERLVALRPHPWGLLITFIELFRNPRYSFWNHDYVRCAPEIERLFLSVANSCGITSIPTEHQSNGT</sequence>
<keyword evidence="14" id="KW-1185">Reference proteome</keyword>
<dbReference type="Pfam" id="PF16415">
    <property type="entry name" value="CNOT1_CAF1_bind"/>
    <property type="match status" value="1"/>
</dbReference>
<evidence type="ECO:0000259" key="11">
    <source>
        <dbReference type="Pfam" id="PF16417"/>
    </source>
</evidence>
<gene>
    <name evidence="13" type="ORF">Mgra_00004198</name>
</gene>
<dbReference type="Pfam" id="PF16417">
    <property type="entry name" value="CNOT1_TTP_bind"/>
    <property type="match status" value="1"/>
</dbReference>
<dbReference type="GO" id="GO:0000288">
    <property type="term" value="P:nuclear-transcribed mRNA catabolic process, deadenylation-dependent decay"/>
    <property type="evidence" value="ECO:0007669"/>
    <property type="project" value="TreeGrafter"/>
</dbReference>
<feature type="domain" description="CCR4-Not complex component Not1 C-terminal" evidence="8">
    <location>
        <begin position="1571"/>
        <end position="1933"/>
    </location>
</feature>
<dbReference type="EMBL" id="JABEBT010000030">
    <property type="protein sequence ID" value="KAF7636413.1"/>
    <property type="molecule type" value="Genomic_DNA"/>
</dbReference>
<dbReference type="Gene3D" id="1.25.40.790">
    <property type="match status" value="1"/>
</dbReference>
<evidence type="ECO:0000259" key="9">
    <source>
        <dbReference type="Pfam" id="PF12842"/>
    </source>
</evidence>
<evidence type="ECO:0000256" key="7">
    <source>
        <dbReference type="SAM" id="MobiDB-lite"/>
    </source>
</evidence>
<evidence type="ECO:0000256" key="1">
    <source>
        <dbReference type="ARBA" id="ARBA00004123"/>
    </source>
</evidence>
<dbReference type="InterPro" id="IPR040398">
    <property type="entry name" value="Not1"/>
</dbReference>
<name>A0A8S9ZSV1_9BILA</name>
<feature type="domain" description="CCR4-NOT transcription complex subunit 1 TTP binding" evidence="11">
    <location>
        <begin position="545"/>
        <end position="702"/>
    </location>
</feature>
<dbReference type="Gene3D" id="1.25.40.840">
    <property type="entry name" value="CCR4-NOT transcription complex subunit 1 TTP binding domain"/>
    <property type="match status" value="1"/>
</dbReference>
<dbReference type="Pfam" id="PF16418">
    <property type="entry name" value="CNOT1_HEAT"/>
    <property type="match status" value="1"/>
</dbReference>
<evidence type="ECO:0000256" key="4">
    <source>
        <dbReference type="ARBA" id="ARBA00023163"/>
    </source>
</evidence>
<keyword evidence="2" id="KW-0678">Repressor</keyword>
<feature type="domain" description="CCR4-NOT transcription complex subunit 1" evidence="9">
    <location>
        <begin position="1118"/>
        <end position="1264"/>
    </location>
</feature>
<reference evidence="13" key="1">
    <citation type="journal article" date="2020" name="Ecol. Evol.">
        <title>Genome structure and content of the rice root-knot nematode (Meloidogyne graminicola).</title>
        <authorList>
            <person name="Phan N.T."/>
            <person name="Danchin E.G.J."/>
            <person name="Klopp C."/>
            <person name="Perfus-Barbeoch L."/>
            <person name="Kozlowski D.K."/>
            <person name="Koutsovoulos G.D."/>
            <person name="Lopez-Roques C."/>
            <person name="Bouchez O."/>
            <person name="Zahm M."/>
            <person name="Besnard G."/>
            <person name="Bellafiore S."/>
        </authorList>
    </citation>
    <scope>NUCLEOTIDE SEQUENCE</scope>
    <source>
        <strain evidence="13">VN-18</strain>
    </source>
</reference>
<dbReference type="Proteomes" id="UP000605970">
    <property type="component" value="Unassembled WGS sequence"/>
</dbReference>
<dbReference type="FunFam" id="1.25.40.790:FF:000001">
    <property type="entry name" value="Ccr4-not transcription complex subunit 1 isoform"/>
    <property type="match status" value="1"/>
</dbReference>
<evidence type="ECO:0000259" key="8">
    <source>
        <dbReference type="Pfam" id="PF04054"/>
    </source>
</evidence>
<organism evidence="13 14">
    <name type="scientific">Meloidogyne graminicola</name>
    <dbReference type="NCBI Taxonomy" id="189291"/>
    <lineage>
        <taxon>Eukaryota</taxon>
        <taxon>Metazoa</taxon>
        <taxon>Ecdysozoa</taxon>
        <taxon>Nematoda</taxon>
        <taxon>Chromadorea</taxon>
        <taxon>Rhabditida</taxon>
        <taxon>Tylenchina</taxon>
        <taxon>Tylenchomorpha</taxon>
        <taxon>Tylenchoidea</taxon>
        <taxon>Meloidogynidae</taxon>
        <taxon>Meloidogyninae</taxon>
        <taxon>Meloidogyne</taxon>
    </lineage>
</organism>
<feature type="region of interest" description="Disordered" evidence="7">
    <location>
        <begin position="1333"/>
        <end position="1363"/>
    </location>
</feature>
<keyword evidence="3" id="KW-0805">Transcription regulation</keyword>
<dbReference type="PANTHER" id="PTHR13162">
    <property type="entry name" value="CCR4-NOT TRANSCRIPTION COMPLEX"/>
    <property type="match status" value="1"/>
</dbReference>
<dbReference type="Gene3D" id="1.25.40.180">
    <property type="match status" value="1"/>
</dbReference>
<dbReference type="GO" id="GO:0030015">
    <property type="term" value="C:CCR4-NOT core complex"/>
    <property type="evidence" value="ECO:0007669"/>
    <property type="project" value="InterPro"/>
</dbReference>
<evidence type="ECO:0000313" key="13">
    <source>
        <dbReference type="EMBL" id="KAF7636413.1"/>
    </source>
</evidence>
<evidence type="ECO:0000259" key="12">
    <source>
        <dbReference type="Pfam" id="PF16418"/>
    </source>
</evidence>